<dbReference type="EMBL" id="KQ414934">
    <property type="protein sequence ID" value="KOC59308.1"/>
    <property type="molecule type" value="Genomic_DNA"/>
</dbReference>
<protein>
    <submittedName>
        <fullName evidence="1">E3 ubiquitin-protein ligase E3D</fullName>
    </submittedName>
</protein>
<dbReference type="AlphaFoldDB" id="A0A0L7QL08"/>
<reference evidence="1 2" key="1">
    <citation type="submission" date="2015-07" db="EMBL/GenBank/DDBJ databases">
        <title>The genome of Habropoda laboriosa.</title>
        <authorList>
            <person name="Pan H."/>
            <person name="Kapheim K."/>
        </authorList>
    </citation>
    <scope>NUCLEOTIDE SEQUENCE [LARGE SCALE GENOMIC DNA]</scope>
    <source>
        <strain evidence="1">0110345459</strain>
    </source>
</reference>
<dbReference type="STRING" id="597456.A0A0L7QL08"/>
<sequence>MIESITLELRPRLQVCNAFIHLNKKVNSTRIEIKLSEESITITVENNTVNFLTKCVKLIPNSLSTLNILNNWICFRAQTKSDSIFGSFKTQIITSSTLSINSLNNTSKNTPKNIELFNVDKCNIMCTCCKNILSKTMCIKRVLPIPDMYYDPSEWFCCKHNHDNSIQNLIPSESDIFYGQLFFIIHKSLFNHNLKIDEDVIVCNRCLQYLGKIHTNSSLKLWSCTVDYNLLNSSKIKNATDPFNDFLIAIKTSMTGMNGEEIVLQSFVGKDTHSLILKPMDWHLNLMTEPKIILHDNVITLQRVSVVKVLYKYETTKNMTDSVNKTYCEVSFLVIRTGLEHLLMSTKRFPQLHRAASDFYIGHICLEDPVNET</sequence>
<gene>
    <name evidence="1" type="ORF">WH47_11494</name>
</gene>
<dbReference type="Proteomes" id="UP000053825">
    <property type="component" value="Unassembled WGS sequence"/>
</dbReference>
<keyword evidence="2" id="KW-1185">Reference proteome</keyword>
<organism evidence="1 2">
    <name type="scientific">Habropoda laboriosa</name>
    <dbReference type="NCBI Taxonomy" id="597456"/>
    <lineage>
        <taxon>Eukaryota</taxon>
        <taxon>Metazoa</taxon>
        <taxon>Ecdysozoa</taxon>
        <taxon>Arthropoda</taxon>
        <taxon>Hexapoda</taxon>
        <taxon>Insecta</taxon>
        <taxon>Pterygota</taxon>
        <taxon>Neoptera</taxon>
        <taxon>Endopterygota</taxon>
        <taxon>Hymenoptera</taxon>
        <taxon>Apocrita</taxon>
        <taxon>Aculeata</taxon>
        <taxon>Apoidea</taxon>
        <taxon>Anthophila</taxon>
        <taxon>Apidae</taxon>
        <taxon>Habropoda</taxon>
    </lineage>
</organism>
<dbReference type="InterPro" id="IPR019193">
    <property type="entry name" value="UBQ-conj_enz_E2-bd_prot"/>
</dbReference>
<proteinExistence type="predicted"/>
<dbReference type="OrthoDB" id="10264956at2759"/>
<evidence type="ECO:0000313" key="2">
    <source>
        <dbReference type="Proteomes" id="UP000053825"/>
    </source>
</evidence>
<evidence type="ECO:0000313" key="1">
    <source>
        <dbReference type="EMBL" id="KOC59308.1"/>
    </source>
</evidence>
<accession>A0A0L7QL08</accession>
<dbReference type="Pfam" id="PF09814">
    <property type="entry name" value="HECT_2"/>
    <property type="match status" value="1"/>
</dbReference>
<name>A0A0L7QL08_9HYME</name>